<organism evidence="2 3">
    <name type="scientific">Paenibacillus agaridevorans</name>
    <dbReference type="NCBI Taxonomy" id="171404"/>
    <lineage>
        <taxon>Bacteria</taxon>
        <taxon>Bacillati</taxon>
        <taxon>Bacillota</taxon>
        <taxon>Bacilli</taxon>
        <taxon>Bacillales</taxon>
        <taxon>Paenibacillaceae</taxon>
        <taxon>Paenibacillus</taxon>
    </lineage>
</organism>
<dbReference type="InterPro" id="IPR036412">
    <property type="entry name" value="HAD-like_sf"/>
</dbReference>
<dbReference type="PANTHER" id="PTHR43611:SF3">
    <property type="entry name" value="FLAVIN MONONUCLEOTIDE HYDROLASE 1, CHLOROPLATIC"/>
    <property type="match status" value="1"/>
</dbReference>
<comment type="caution">
    <text evidence="2">The sequence shown here is derived from an EMBL/GenBank/DDBJ whole genome shotgun (WGS) entry which is preliminary data.</text>
</comment>
<evidence type="ECO:0008006" key="4">
    <source>
        <dbReference type="Google" id="ProtNLM"/>
    </source>
</evidence>
<name>A0A2R5F0Q5_9BACL</name>
<feature type="compositionally biased region" description="Polar residues" evidence="1">
    <location>
        <begin position="1"/>
        <end position="24"/>
    </location>
</feature>
<dbReference type="InterPro" id="IPR023198">
    <property type="entry name" value="PGP-like_dom2"/>
</dbReference>
<dbReference type="InterPro" id="IPR023214">
    <property type="entry name" value="HAD_sf"/>
</dbReference>
<sequence length="243" mass="27424">MRALSTSRSFTSHPQFPVSSSDQSNEPRGRSEELATRPQLVLDIGGVLAANLSPKFWMLVSEAAEVEHSTLYKIYKQEISSKLWRGEIMEEQFWGWLQDQAPKLSPSEAKHMLAGCLSPLPALQRLPEWSRAADLHILSNHLLSWVTPLLQPVRSYLTHIVISSEQSWKKPQRELFAHAASLLPSQSNVLFVDDQQGNLDMAETMGWEVVLADDGGAWIEEADRWIHNKSAMDVPIFESAKPR</sequence>
<feature type="compositionally biased region" description="Basic and acidic residues" evidence="1">
    <location>
        <begin position="25"/>
        <end position="34"/>
    </location>
</feature>
<evidence type="ECO:0000313" key="3">
    <source>
        <dbReference type="Proteomes" id="UP000245202"/>
    </source>
</evidence>
<dbReference type="RefSeq" id="WP_108994349.1">
    <property type="nucleotide sequence ID" value="NZ_BDQX01000243.1"/>
</dbReference>
<dbReference type="PANTHER" id="PTHR43611">
    <property type="entry name" value="ALPHA-D-GLUCOSE 1-PHOSPHATE PHOSPHATASE"/>
    <property type="match status" value="1"/>
</dbReference>
<dbReference type="EMBL" id="BDQX01000243">
    <property type="protein sequence ID" value="GBG09683.1"/>
    <property type="molecule type" value="Genomic_DNA"/>
</dbReference>
<gene>
    <name evidence="2" type="ORF">PAT3040_04342</name>
</gene>
<accession>A0A2R5F0Q5</accession>
<dbReference type="Proteomes" id="UP000245202">
    <property type="component" value="Unassembled WGS sequence"/>
</dbReference>
<reference evidence="2 3" key="1">
    <citation type="submission" date="2017-08" db="EMBL/GenBank/DDBJ databases">
        <title>Substantial Increase in Enzyme Production by Combined Drug-Resistance Mutations in Paenibacillus agaridevorans.</title>
        <authorList>
            <person name="Tanaka Y."/>
            <person name="Funane K."/>
            <person name="Hosaka T."/>
            <person name="Shiwa Y."/>
            <person name="Fujita N."/>
            <person name="Miyazaki T."/>
            <person name="Yoshikawa H."/>
            <person name="Murakami K."/>
            <person name="Kasahara K."/>
            <person name="Inaoka T."/>
            <person name="Hiraga Y."/>
            <person name="Ochi K."/>
        </authorList>
    </citation>
    <scope>NUCLEOTIDE SEQUENCE [LARGE SCALE GENOMIC DNA]</scope>
    <source>
        <strain evidence="2 3">T-3040</strain>
    </source>
</reference>
<dbReference type="Gene3D" id="3.40.50.1000">
    <property type="entry name" value="HAD superfamily/HAD-like"/>
    <property type="match status" value="1"/>
</dbReference>
<dbReference type="AlphaFoldDB" id="A0A2R5F0Q5"/>
<dbReference type="Gene3D" id="1.10.150.240">
    <property type="entry name" value="Putative phosphatase, domain 2"/>
    <property type="match status" value="1"/>
</dbReference>
<dbReference type="SUPFAM" id="SSF56784">
    <property type="entry name" value="HAD-like"/>
    <property type="match status" value="1"/>
</dbReference>
<feature type="region of interest" description="Disordered" evidence="1">
    <location>
        <begin position="1"/>
        <end position="34"/>
    </location>
</feature>
<evidence type="ECO:0000256" key="1">
    <source>
        <dbReference type="SAM" id="MobiDB-lite"/>
    </source>
</evidence>
<protein>
    <recommendedName>
        <fullName evidence="4">Haloacid dehalogenase</fullName>
    </recommendedName>
</protein>
<proteinExistence type="predicted"/>
<keyword evidence="3" id="KW-1185">Reference proteome</keyword>
<evidence type="ECO:0000313" key="2">
    <source>
        <dbReference type="EMBL" id="GBG09683.1"/>
    </source>
</evidence>